<accession>A0AC35GIB2</accession>
<reference evidence="2" key="1">
    <citation type="submission" date="2022-11" db="UniProtKB">
        <authorList>
            <consortium name="WormBaseParasite"/>
        </authorList>
    </citation>
    <scope>IDENTIFICATION</scope>
</reference>
<name>A0AC35GIB2_9BILA</name>
<dbReference type="Proteomes" id="UP000887580">
    <property type="component" value="Unplaced"/>
</dbReference>
<evidence type="ECO:0000313" key="1">
    <source>
        <dbReference type="Proteomes" id="UP000887580"/>
    </source>
</evidence>
<proteinExistence type="predicted"/>
<organism evidence="1 2">
    <name type="scientific">Panagrolaimus sp. PS1159</name>
    <dbReference type="NCBI Taxonomy" id="55785"/>
    <lineage>
        <taxon>Eukaryota</taxon>
        <taxon>Metazoa</taxon>
        <taxon>Ecdysozoa</taxon>
        <taxon>Nematoda</taxon>
        <taxon>Chromadorea</taxon>
        <taxon>Rhabditida</taxon>
        <taxon>Tylenchina</taxon>
        <taxon>Panagrolaimomorpha</taxon>
        <taxon>Panagrolaimoidea</taxon>
        <taxon>Panagrolaimidae</taxon>
        <taxon>Panagrolaimus</taxon>
    </lineage>
</organism>
<protein>
    <submittedName>
        <fullName evidence="2">Uncharacterized protein</fullName>
    </submittedName>
</protein>
<dbReference type="WBParaSite" id="PS1159_v2.g5406.t1">
    <property type="protein sequence ID" value="PS1159_v2.g5406.t1"/>
    <property type="gene ID" value="PS1159_v2.g5406"/>
</dbReference>
<evidence type="ECO:0000313" key="2">
    <source>
        <dbReference type="WBParaSite" id="PS1159_v2.g5406.t1"/>
    </source>
</evidence>
<sequence>MKNSNGKLKISIEYGTVDDDSNGKLKISIEYGTVNDEVNKCDDECKGNCNNTCGTDARCRFNCYVEQCRCPGRKAFFSNGGI</sequence>